<keyword evidence="4" id="KW-1185">Reference proteome</keyword>
<sequence>MIFLSVTTTKIMMVNDRELNGTNVICECECLNWSEHSKPSELMANCDSCNVAACRKMGVHKKNEKKVQPTSNIPEYGYAIIIGGSFSAMATAAYLSKHFKRITIIESDDVLNDTFIKSTPAELLNYHCRLESPTSIGRSGVSLIYQIHILAGEGFKILNELFPELADKLITQYGVRRNSLKNEAKYIINGVLINQNLTDDIE</sequence>
<evidence type="ECO:0000313" key="3">
    <source>
        <dbReference type="Proteomes" id="UP000663842"/>
    </source>
</evidence>
<evidence type="ECO:0000313" key="1">
    <source>
        <dbReference type="EMBL" id="CAF3804822.1"/>
    </source>
</evidence>
<dbReference type="Proteomes" id="UP000663866">
    <property type="component" value="Unassembled WGS sequence"/>
</dbReference>
<organism evidence="1 3">
    <name type="scientific">Rotaria magnacalcarata</name>
    <dbReference type="NCBI Taxonomy" id="392030"/>
    <lineage>
        <taxon>Eukaryota</taxon>
        <taxon>Metazoa</taxon>
        <taxon>Spiralia</taxon>
        <taxon>Gnathifera</taxon>
        <taxon>Rotifera</taxon>
        <taxon>Eurotatoria</taxon>
        <taxon>Bdelloidea</taxon>
        <taxon>Philodinida</taxon>
        <taxon>Philodinidae</taxon>
        <taxon>Rotaria</taxon>
    </lineage>
</organism>
<dbReference type="AlphaFoldDB" id="A0A819BPP2"/>
<dbReference type="EMBL" id="CAJOBF010000361">
    <property type="protein sequence ID" value="CAF3804822.1"/>
    <property type="molecule type" value="Genomic_DNA"/>
</dbReference>
<dbReference type="EMBL" id="CAJOBG010006084">
    <property type="protein sequence ID" value="CAF4175458.1"/>
    <property type="molecule type" value="Genomic_DNA"/>
</dbReference>
<dbReference type="SUPFAM" id="SSF51971">
    <property type="entry name" value="Nucleotide-binding domain"/>
    <property type="match status" value="1"/>
</dbReference>
<evidence type="ECO:0000313" key="4">
    <source>
        <dbReference type="Proteomes" id="UP000663866"/>
    </source>
</evidence>
<protein>
    <submittedName>
        <fullName evidence="1">Uncharacterized protein</fullName>
    </submittedName>
</protein>
<evidence type="ECO:0000313" key="2">
    <source>
        <dbReference type="EMBL" id="CAF4175458.1"/>
    </source>
</evidence>
<accession>A0A819BPP2</accession>
<comment type="caution">
    <text evidence="1">The sequence shown here is derived from an EMBL/GenBank/DDBJ whole genome shotgun (WGS) entry which is preliminary data.</text>
</comment>
<reference evidence="1" key="1">
    <citation type="submission" date="2021-02" db="EMBL/GenBank/DDBJ databases">
        <authorList>
            <person name="Nowell W R."/>
        </authorList>
    </citation>
    <scope>NUCLEOTIDE SEQUENCE</scope>
</reference>
<dbReference type="Proteomes" id="UP000663842">
    <property type="component" value="Unassembled WGS sequence"/>
</dbReference>
<name>A0A819BPP2_9BILA</name>
<gene>
    <name evidence="2" type="ORF">OVN521_LOCUS24957</name>
    <name evidence="1" type="ORF">UXM345_LOCUS5028</name>
</gene>
<proteinExistence type="predicted"/>